<gene>
    <name evidence="1" type="ORF">NCTC11661_00119</name>
</gene>
<dbReference type="EMBL" id="UFTJ01000001">
    <property type="protein sequence ID" value="SSZ46476.1"/>
    <property type="molecule type" value="Genomic_DNA"/>
</dbReference>
<evidence type="ECO:0000313" key="2">
    <source>
        <dbReference type="Proteomes" id="UP000255515"/>
    </source>
</evidence>
<sequence>MKNRSEYVCEIKLVPRDLLYSGVQDGEIMSIAKELVSEYFTPGTASFGEEIKDSSSGRFREMSFKYMFPGKIQQKKELQIRNAAAVIITTNGGDKIVLHRNDFFCNTPLKWEIDSDLQKTQVKTTIKMTY</sequence>
<accession>A0A376BXW0</accession>
<name>A0A376BXW0_9FLAO</name>
<dbReference type="AlphaFoldDB" id="A0A376BXW0"/>
<protein>
    <submittedName>
        <fullName evidence="1">Uncharacterized protein</fullName>
    </submittedName>
</protein>
<dbReference type="RefSeq" id="WP_002687465.1">
    <property type="nucleotide sequence ID" value="NZ_UFTJ01000001.1"/>
</dbReference>
<organism evidence="1 2">
    <name type="scientific">Bergeyella zoohelcum</name>
    <dbReference type="NCBI Taxonomy" id="1015"/>
    <lineage>
        <taxon>Bacteria</taxon>
        <taxon>Pseudomonadati</taxon>
        <taxon>Bacteroidota</taxon>
        <taxon>Flavobacteriia</taxon>
        <taxon>Flavobacteriales</taxon>
        <taxon>Weeksellaceae</taxon>
        <taxon>Bergeyella</taxon>
    </lineage>
</organism>
<evidence type="ECO:0000313" key="1">
    <source>
        <dbReference type="EMBL" id="SSZ46476.1"/>
    </source>
</evidence>
<dbReference type="Proteomes" id="UP000255515">
    <property type="component" value="Unassembled WGS sequence"/>
</dbReference>
<proteinExistence type="predicted"/>
<reference evidence="1 2" key="1">
    <citation type="submission" date="2018-06" db="EMBL/GenBank/DDBJ databases">
        <authorList>
            <consortium name="Pathogen Informatics"/>
            <person name="Doyle S."/>
        </authorList>
    </citation>
    <scope>NUCLEOTIDE SEQUENCE [LARGE SCALE GENOMIC DNA]</scope>
    <source>
        <strain evidence="1 2">NCTC11661</strain>
    </source>
</reference>